<sequence length="158" mass="16437">MTEQTRSHGRGGAGNITAKASTTAEAKDFSTPTIKSNTYTTGRGGQDLPALPLGNMATNLENFPEFARAAQDVNAPAHHEKETRGTYHWGRGGEGNMMTVGSDKSKERSGLDSGDGQQQRRGSFQGMVEKGKEMLGLGKGKAVGGSAVVGGKEGSPVV</sequence>
<organism evidence="2 3">
    <name type="scientific">Rachicladosporium monterosium</name>
    <dbReference type="NCBI Taxonomy" id="1507873"/>
    <lineage>
        <taxon>Eukaryota</taxon>
        <taxon>Fungi</taxon>
        <taxon>Dikarya</taxon>
        <taxon>Ascomycota</taxon>
        <taxon>Pezizomycotina</taxon>
        <taxon>Dothideomycetes</taxon>
        <taxon>Dothideomycetidae</taxon>
        <taxon>Cladosporiales</taxon>
        <taxon>Cladosporiaceae</taxon>
        <taxon>Rachicladosporium</taxon>
    </lineage>
</organism>
<feature type="compositionally biased region" description="Gly residues" evidence="1">
    <location>
        <begin position="137"/>
        <end position="158"/>
    </location>
</feature>
<feature type="compositionally biased region" description="Polar residues" evidence="1">
    <location>
        <begin position="18"/>
        <end position="41"/>
    </location>
</feature>
<comment type="caution">
    <text evidence="2">The sequence shown here is derived from an EMBL/GenBank/DDBJ whole genome shotgun (WGS) entry which is preliminary data.</text>
</comment>
<evidence type="ECO:0008006" key="4">
    <source>
        <dbReference type="Google" id="ProtNLM"/>
    </source>
</evidence>
<dbReference type="Proteomes" id="UP001308179">
    <property type="component" value="Unassembled WGS sequence"/>
</dbReference>
<feature type="region of interest" description="Disordered" evidence="1">
    <location>
        <begin position="1"/>
        <end position="53"/>
    </location>
</feature>
<protein>
    <recommendedName>
        <fullName evidence="4">Conidiation-specific protein 10</fullName>
    </recommendedName>
</protein>
<evidence type="ECO:0000313" key="2">
    <source>
        <dbReference type="EMBL" id="KAK5139825.1"/>
    </source>
</evidence>
<dbReference type="InterPro" id="IPR053203">
    <property type="entry name" value="Cisplatin_resist-associated"/>
</dbReference>
<dbReference type="PANTHER" id="PTHR34693">
    <property type="entry name" value="PROTEIN PAR32"/>
    <property type="match status" value="1"/>
</dbReference>
<dbReference type="PANTHER" id="PTHR34693:SF1">
    <property type="entry name" value="PROTEIN PAR32"/>
    <property type="match status" value="1"/>
</dbReference>
<evidence type="ECO:0000256" key="1">
    <source>
        <dbReference type="SAM" id="MobiDB-lite"/>
    </source>
</evidence>
<reference evidence="2 3" key="1">
    <citation type="submission" date="2023-08" db="EMBL/GenBank/DDBJ databases">
        <title>Black Yeasts Isolated from many extreme environments.</title>
        <authorList>
            <person name="Coleine C."/>
            <person name="Stajich J.E."/>
            <person name="Selbmann L."/>
        </authorList>
    </citation>
    <scope>NUCLEOTIDE SEQUENCE [LARGE SCALE GENOMIC DNA]</scope>
    <source>
        <strain evidence="2 3">CCFEE 5386</strain>
    </source>
</reference>
<dbReference type="Pfam" id="PF12223">
    <property type="entry name" value="DUF3602"/>
    <property type="match status" value="1"/>
</dbReference>
<evidence type="ECO:0000313" key="3">
    <source>
        <dbReference type="Proteomes" id="UP001308179"/>
    </source>
</evidence>
<keyword evidence="3" id="KW-1185">Reference proteome</keyword>
<dbReference type="InterPro" id="IPR022024">
    <property type="entry name" value="DUF3602"/>
</dbReference>
<feature type="region of interest" description="Disordered" evidence="1">
    <location>
        <begin position="73"/>
        <end position="158"/>
    </location>
</feature>
<proteinExistence type="predicted"/>
<gene>
    <name evidence="2" type="ORF">LTR32_007192</name>
</gene>
<accession>A0ABR0KWR5</accession>
<name>A0ABR0KWR5_9PEZI</name>
<dbReference type="EMBL" id="JAVRRR010000989">
    <property type="protein sequence ID" value="KAK5139825.1"/>
    <property type="molecule type" value="Genomic_DNA"/>
</dbReference>